<name>A0A6S7HCK5_PARCT</name>
<dbReference type="InterPro" id="IPR008906">
    <property type="entry name" value="HATC_C_dom"/>
</dbReference>
<gene>
    <name evidence="1" type="ORF">PACLA_8A007705</name>
</gene>
<dbReference type="GO" id="GO:0046983">
    <property type="term" value="F:protein dimerization activity"/>
    <property type="evidence" value="ECO:0007669"/>
    <property type="project" value="InterPro"/>
</dbReference>
<dbReference type="SUPFAM" id="SSF53098">
    <property type="entry name" value="Ribonuclease H-like"/>
    <property type="match status" value="1"/>
</dbReference>
<keyword evidence="2" id="KW-1185">Reference proteome</keyword>
<dbReference type="Proteomes" id="UP001152795">
    <property type="component" value="Unassembled WGS sequence"/>
</dbReference>
<dbReference type="PANTHER" id="PTHR46169:SF17">
    <property type="entry name" value="HAT C-TERMINAL DIMERISATION DOMAIN-CONTAINING PROTEIN"/>
    <property type="match status" value="1"/>
</dbReference>
<evidence type="ECO:0000313" key="1">
    <source>
        <dbReference type="EMBL" id="CAB4000927.1"/>
    </source>
</evidence>
<dbReference type="GO" id="GO:0005634">
    <property type="term" value="C:nucleus"/>
    <property type="evidence" value="ECO:0007669"/>
    <property type="project" value="TreeGrafter"/>
</dbReference>
<organism evidence="1 2">
    <name type="scientific">Paramuricea clavata</name>
    <name type="common">Red gorgonian</name>
    <name type="synonym">Violescent sea-whip</name>
    <dbReference type="NCBI Taxonomy" id="317549"/>
    <lineage>
        <taxon>Eukaryota</taxon>
        <taxon>Metazoa</taxon>
        <taxon>Cnidaria</taxon>
        <taxon>Anthozoa</taxon>
        <taxon>Octocorallia</taxon>
        <taxon>Malacalcyonacea</taxon>
        <taxon>Plexauridae</taxon>
        <taxon>Paramuricea</taxon>
    </lineage>
</organism>
<dbReference type="EMBL" id="CACRXK020003963">
    <property type="protein sequence ID" value="CAB4000927.1"/>
    <property type="molecule type" value="Genomic_DNA"/>
</dbReference>
<dbReference type="Pfam" id="PF05699">
    <property type="entry name" value="Dimer_Tnp_hAT"/>
    <property type="match status" value="1"/>
</dbReference>
<dbReference type="InterPro" id="IPR052717">
    <property type="entry name" value="Vacuolar_transposase_reg"/>
</dbReference>
<accession>A0A6S7HCK5</accession>
<dbReference type="OrthoDB" id="2438421at2759"/>
<protein>
    <submittedName>
        <fullName evidence="1">Transposable element Hobo transposase</fullName>
    </submittedName>
</protein>
<proteinExistence type="predicted"/>
<sequence length="211" mass="24224">MTAIRKMKEVGRKALLTKLSSRLNVYHDVASALDPRVGEPTDEDSRRKICEKIENVHDRITGVDGDETRDDNDHSLLSDGEDSEEVSEIKSPTPKRKKNPCDEIEEPEFAFYKEKQKVSSIVDEFRRFTGNDFDLDLYEDKNKHLDILKFWRDHARVYPKLALVARLILACPASSAPSERSFSQAGWTINLRRMRLAPLRSKVPDGTFFVT</sequence>
<dbReference type="AlphaFoldDB" id="A0A6S7HCK5"/>
<evidence type="ECO:0000313" key="2">
    <source>
        <dbReference type="Proteomes" id="UP001152795"/>
    </source>
</evidence>
<dbReference type="InterPro" id="IPR012337">
    <property type="entry name" value="RNaseH-like_sf"/>
</dbReference>
<reference evidence="1" key="1">
    <citation type="submission" date="2020-04" db="EMBL/GenBank/DDBJ databases">
        <authorList>
            <person name="Alioto T."/>
            <person name="Alioto T."/>
            <person name="Gomez Garrido J."/>
        </authorList>
    </citation>
    <scope>NUCLEOTIDE SEQUENCE</scope>
    <source>
        <strain evidence="1">A484AB</strain>
    </source>
</reference>
<dbReference type="PANTHER" id="PTHR46169">
    <property type="entry name" value="DNA REPLICATION-RELATED ELEMENT FACTOR, ISOFORM A"/>
    <property type="match status" value="1"/>
</dbReference>
<dbReference type="GO" id="GO:0006357">
    <property type="term" value="P:regulation of transcription by RNA polymerase II"/>
    <property type="evidence" value="ECO:0007669"/>
    <property type="project" value="TreeGrafter"/>
</dbReference>
<comment type="caution">
    <text evidence="1">The sequence shown here is derived from an EMBL/GenBank/DDBJ whole genome shotgun (WGS) entry which is preliminary data.</text>
</comment>